<evidence type="ECO:0000256" key="10">
    <source>
        <dbReference type="ARBA" id="ARBA00022989"/>
    </source>
</evidence>
<dbReference type="Pfam" id="PF07714">
    <property type="entry name" value="PK_Tyr_Ser-Thr"/>
    <property type="match status" value="1"/>
</dbReference>
<reference evidence="15 16" key="1">
    <citation type="journal article" date="2018" name="Nat. Genet.">
        <title>The Rosa genome provides new insights in the design of modern roses.</title>
        <authorList>
            <person name="Bendahmane M."/>
        </authorList>
    </citation>
    <scope>NUCLEOTIDE SEQUENCE [LARGE SCALE GENOMIC DNA]</scope>
    <source>
        <strain evidence="16">cv. Old Blush</strain>
    </source>
</reference>
<keyword evidence="12" id="KW-0675">Receptor</keyword>
<keyword evidence="11" id="KW-0472">Membrane</keyword>
<evidence type="ECO:0000256" key="5">
    <source>
        <dbReference type="ARBA" id="ARBA00022729"/>
    </source>
</evidence>
<dbReference type="AlphaFoldDB" id="A0A2P6PU69"/>
<keyword evidence="10" id="KW-1133">Transmembrane helix</keyword>
<organism evidence="15 16">
    <name type="scientific">Rosa chinensis</name>
    <name type="common">China rose</name>
    <dbReference type="NCBI Taxonomy" id="74649"/>
    <lineage>
        <taxon>Eukaryota</taxon>
        <taxon>Viridiplantae</taxon>
        <taxon>Streptophyta</taxon>
        <taxon>Embryophyta</taxon>
        <taxon>Tracheophyta</taxon>
        <taxon>Spermatophyta</taxon>
        <taxon>Magnoliopsida</taxon>
        <taxon>eudicotyledons</taxon>
        <taxon>Gunneridae</taxon>
        <taxon>Pentapetalae</taxon>
        <taxon>rosids</taxon>
        <taxon>fabids</taxon>
        <taxon>Rosales</taxon>
        <taxon>Rosaceae</taxon>
        <taxon>Rosoideae</taxon>
        <taxon>Rosoideae incertae sedis</taxon>
        <taxon>Rosa</taxon>
    </lineage>
</organism>
<dbReference type="InterPro" id="IPR001245">
    <property type="entry name" value="Ser-Thr/Tyr_kinase_cat_dom"/>
</dbReference>
<evidence type="ECO:0000256" key="7">
    <source>
        <dbReference type="ARBA" id="ARBA00022741"/>
    </source>
</evidence>
<dbReference type="GO" id="GO:0005886">
    <property type="term" value="C:plasma membrane"/>
    <property type="evidence" value="ECO:0007669"/>
    <property type="project" value="TreeGrafter"/>
</dbReference>
<proteinExistence type="predicted"/>
<keyword evidence="16" id="KW-1185">Reference proteome</keyword>
<dbReference type="InterPro" id="IPR020635">
    <property type="entry name" value="Tyr_kinase_cat_dom"/>
</dbReference>
<keyword evidence="13" id="KW-0325">Glycoprotein</keyword>
<dbReference type="PANTHER" id="PTHR27002:SF1104">
    <property type="entry name" value="CYSTEINE-RICH RECEPTOR-LIKE PROTEIN KINASE 27-RELATED"/>
    <property type="match status" value="1"/>
</dbReference>
<keyword evidence="5" id="KW-0732">Signal</keyword>
<dbReference type="SUPFAM" id="SSF56112">
    <property type="entry name" value="Protein kinase-like (PK-like)"/>
    <property type="match status" value="1"/>
</dbReference>
<evidence type="ECO:0000259" key="14">
    <source>
        <dbReference type="PROSITE" id="PS50011"/>
    </source>
</evidence>
<dbReference type="InterPro" id="IPR000719">
    <property type="entry name" value="Prot_kinase_dom"/>
</dbReference>
<keyword evidence="3 15" id="KW-0808">Transferase</keyword>
<dbReference type="Gramene" id="PRQ25471">
    <property type="protein sequence ID" value="PRQ25471"/>
    <property type="gene ID" value="RchiOBHm_Chr6g0284031"/>
</dbReference>
<keyword evidence="9" id="KW-0067">ATP-binding</keyword>
<dbReference type="GO" id="GO:0005524">
    <property type="term" value="F:ATP binding"/>
    <property type="evidence" value="ECO:0007669"/>
    <property type="project" value="UniProtKB-KW"/>
</dbReference>
<evidence type="ECO:0000256" key="3">
    <source>
        <dbReference type="ARBA" id="ARBA00022679"/>
    </source>
</evidence>
<dbReference type="Proteomes" id="UP000238479">
    <property type="component" value="Chromosome 6"/>
</dbReference>
<dbReference type="GO" id="GO:0004713">
    <property type="term" value="F:protein tyrosine kinase activity"/>
    <property type="evidence" value="ECO:0007669"/>
    <property type="project" value="InterPro"/>
</dbReference>
<evidence type="ECO:0000256" key="4">
    <source>
        <dbReference type="ARBA" id="ARBA00022692"/>
    </source>
</evidence>
<dbReference type="EMBL" id="PDCK01000044">
    <property type="protein sequence ID" value="PRQ25471.1"/>
    <property type="molecule type" value="Genomic_DNA"/>
</dbReference>
<evidence type="ECO:0000256" key="1">
    <source>
        <dbReference type="ARBA" id="ARBA00004167"/>
    </source>
</evidence>
<keyword evidence="6" id="KW-0677">Repeat</keyword>
<evidence type="ECO:0000256" key="8">
    <source>
        <dbReference type="ARBA" id="ARBA00022777"/>
    </source>
</evidence>
<dbReference type="GO" id="GO:0004674">
    <property type="term" value="F:protein serine/threonine kinase activity"/>
    <property type="evidence" value="ECO:0007669"/>
    <property type="project" value="UniProtKB-KW"/>
</dbReference>
<keyword evidence="7" id="KW-0547">Nucleotide-binding</keyword>
<accession>A0A2P6PU69</accession>
<protein>
    <recommendedName>
        <fullName evidence="14">Protein kinase domain-containing protein</fullName>
    </recommendedName>
</protein>
<dbReference type="OMA" id="THREGPR"/>
<name>A0A2P6PU69_ROSCH</name>
<comment type="subcellular location">
    <subcellularLocation>
        <location evidence="1">Membrane</location>
        <topology evidence="1">Single-pass membrane protein</topology>
    </subcellularLocation>
</comment>
<keyword evidence="2" id="KW-0723">Serine/threonine-protein kinase</keyword>
<evidence type="ECO:0000256" key="13">
    <source>
        <dbReference type="ARBA" id="ARBA00023180"/>
    </source>
</evidence>
<evidence type="ECO:0000313" key="15">
    <source>
        <dbReference type="EMBL" id="PRQ25471.1"/>
    </source>
</evidence>
<dbReference type="InterPro" id="IPR011009">
    <property type="entry name" value="Kinase-like_dom_sf"/>
</dbReference>
<dbReference type="PANTHER" id="PTHR27002">
    <property type="entry name" value="RECEPTOR-LIKE SERINE/THREONINE-PROTEIN KINASE SD1-8"/>
    <property type="match status" value="1"/>
</dbReference>
<feature type="domain" description="Protein kinase" evidence="14">
    <location>
        <begin position="21"/>
        <end position="231"/>
    </location>
</feature>
<sequence length="231" mass="25372">MRSVDSLQFDFDSIKAATNNFSEENKLARGGFGAVYKGRLFNHEDVAVKRLSKDSAQGDLEFKNEVLLVAKLQHRLVRLLIGFCLKGAERLLVYEFVPNASLNQFIFEHVMRGQFSVKSDAYSSGAWRSWREGSAASNLIDNSLMTGSRTEIMKCIHIGLLCVQQNIGDRPTIASVIHMLTSNSLTLPVPSQPSFLMIGSGMPGILGSSRSKSNSVLNSVSEASITELSPR</sequence>
<comment type="caution">
    <text evidence="15">The sequence shown here is derived from an EMBL/GenBank/DDBJ whole genome shotgun (WGS) entry which is preliminary data.</text>
</comment>
<dbReference type="SMART" id="SM00219">
    <property type="entry name" value="TyrKc"/>
    <property type="match status" value="1"/>
</dbReference>
<evidence type="ECO:0000313" key="16">
    <source>
        <dbReference type="Proteomes" id="UP000238479"/>
    </source>
</evidence>
<evidence type="ECO:0000256" key="12">
    <source>
        <dbReference type="ARBA" id="ARBA00023170"/>
    </source>
</evidence>
<keyword evidence="8" id="KW-0418">Kinase</keyword>
<gene>
    <name evidence="15" type="ORF">RchiOBHm_Chr6g0284031</name>
</gene>
<evidence type="ECO:0000256" key="11">
    <source>
        <dbReference type="ARBA" id="ARBA00023136"/>
    </source>
</evidence>
<evidence type="ECO:0000256" key="9">
    <source>
        <dbReference type="ARBA" id="ARBA00022840"/>
    </source>
</evidence>
<dbReference type="Gene3D" id="3.30.200.20">
    <property type="entry name" value="Phosphorylase Kinase, domain 1"/>
    <property type="match status" value="1"/>
</dbReference>
<evidence type="ECO:0000256" key="2">
    <source>
        <dbReference type="ARBA" id="ARBA00022527"/>
    </source>
</evidence>
<keyword evidence="4" id="KW-0812">Transmembrane</keyword>
<evidence type="ECO:0000256" key="6">
    <source>
        <dbReference type="ARBA" id="ARBA00022737"/>
    </source>
</evidence>
<dbReference type="PROSITE" id="PS50011">
    <property type="entry name" value="PROTEIN_KINASE_DOM"/>
    <property type="match status" value="1"/>
</dbReference>
<dbReference type="FunFam" id="3.30.200.20:FF:000142">
    <property type="entry name" value="Cysteine-rich receptor-like protein kinase 10"/>
    <property type="match status" value="1"/>
</dbReference>